<comment type="similarity">
    <text evidence="2">Belongs to the CDC37 family.</text>
</comment>
<dbReference type="Gene3D" id="2.130.10.30">
    <property type="entry name" value="Regulator of chromosome condensation 1/beta-lactamase-inhibitor protein II"/>
    <property type="match status" value="1"/>
</dbReference>
<evidence type="ECO:0000256" key="3">
    <source>
        <dbReference type="ARBA" id="ARBA00022490"/>
    </source>
</evidence>
<keyword evidence="7" id="KW-1185">Reference proteome</keyword>
<evidence type="ECO:0000256" key="2">
    <source>
        <dbReference type="ARBA" id="ARBA00006222"/>
    </source>
</evidence>
<dbReference type="InterPro" id="IPR004918">
    <property type="entry name" value="Cdc37"/>
</dbReference>
<comment type="subcellular location">
    <subcellularLocation>
        <location evidence="1">Cytoplasm</location>
    </subcellularLocation>
</comment>
<dbReference type="GO" id="GO:0019901">
    <property type="term" value="F:protein kinase binding"/>
    <property type="evidence" value="ECO:0007669"/>
    <property type="project" value="InterPro"/>
</dbReference>
<keyword evidence="6" id="KW-0436">Ligase</keyword>
<dbReference type="AlphaFoldDB" id="A0A6S7G2Y9"/>
<dbReference type="SMART" id="SM01070">
    <property type="entry name" value="CDC37_M"/>
    <property type="match status" value="1"/>
</dbReference>
<dbReference type="GO" id="GO:0006457">
    <property type="term" value="P:protein folding"/>
    <property type="evidence" value="ECO:0007669"/>
    <property type="project" value="TreeGrafter"/>
</dbReference>
<protein>
    <submittedName>
        <fullName evidence="6">E3 ubiquitin- ligase HERC2-like</fullName>
    </submittedName>
</protein>
<feature type="non-terminal residue" evidence="6">
    <location>
        <position position="758"/>
    </location>
</feature>
<dbReference type="SUPFAM" id="SSF50985">
    <property type="entry name" value="RCC1/BLIP-II"/>
    <property type="match status" value="1"/>
</dbReference>
<comment type="caution">
    <text evidence="6">The sequence shown here is derived from an EMBL/GenBank/DDBJ whole genome shotgun (WGS) entry which is preliminary data.</text>
</comment>
<dbReference type="InterPro" id="IPR000408">
    <property type="entry name" value="Reg_chr_condens"/>
</dbReference>
<dbReference type="EMBL" id="CACRXK020000525">
    <property type="protein sequence ID" value="CAB3982636.1"/>
    <property type="molecule type" value="Genomic_DNA"/>
</dbReference>
<evidence type="ECO:0000313" key="6">
    <source>
        <dbReference type="EMBL" id="CAB3982636.1"/>
    </source>
</evidence>
<feature type="compositionally biased region" description="Basic and acidic residues" evidence="5">
    <location>
        <begin position="437"/>
        <end position="451"/>
    </location>
</feature>
<dbReference type="GO" id="GO:0051087">
    <property type="term" value="F:protein-folding chaperone binding"/>
    <property type="evidence" value="ECO:0007669"/>
    <property type="project" value="TreeGrafter"/>
</dbReference>
<dbReference type="PANTHER" id="PTHR12800">
    <property type="entry name" value="CDC37-RELATED"/>
    <property type="match status" value="1"/>
</dbReference>
<dbReference type="SUPFAM" id="SSF101391">
    <property type="entry name" value="Hsp90 co-chaperone CDC37"/>
    <property type="match status" value="1"/>
</dbReference>
<dbReference type="SMART" id="SM01071">
    <property type="entry name" value="CDC37_N"/>
    <property type="match status" value="1"/>
</dbReference>
<dbReference type="InterPro" id="IPR009091">
    <property type="entry name" value="RCC1/BLIP-II"/>
</dbReference>
<dbReference type="Pfam" id="PF08565">
    <property type="entry name" value="CDC37_M"/>
    <property type="match status" value="1"/>
</dbReference>
<evidence type="ECO:0000256" key="4">
    <source>
        <dbReference type="SAM" id="Coils"/>
    </source>
</evidence>
<gene>
    <name evidence="6" type="ORF">PACLA_8A025569</name>
</gene>
<keyword evidence="3" id="KW-0963">Cytoplasm</keyword>
<reference evidence="6" key="1">
    <citation type="submission" date="2020-04" db="EMBL/GenBank/DDBJ databases">
        <authorList>
            <person name="Alioto T."/>
            <person name="Alioto T."/>
            <person name="Gomez Garrido J."/>
        </authorList>
    </citation>
    <scope>NUCLEOTIDE SEQUENCE</scope>
    <source>
        <strain evidence="6">A484AB</strain>
    </source>
</reference>
<accession>A0A6S7G2Y9</accession>
<sequence length="758" mass="86552">MVDYSKWDHIEVSDDEDETHPNIDTPSLFRWRHQARVEKMDELKKERDTVDSEVKTYASKLHEIEEKLKAAELNDKPKDVEKYKKELAEIHKQEDHFKKKEMELAKKEKLQPWNVDTLSKDGFSKTIINKPKEKKEEILSEDEKWKRSQQFMDKYEKEIKKFGMLHEYHDSKEYLLQNIQLVCEDTANYLTLWCVNLEVEEKHDLMKRVAHQTIIMQYLLELSKTLDASPPQTVTVFFTRMAKAKTDFTDYIQAFEDEMASFIKRVENRAKERIQKAIEDAEEEAFTANGLSKFWNELVKDGEVANNSLKSLNIGNEEEDRVKDECNEKTKSNICEASDGTSCACSGQKLHSTWEDEGKHCRDSDEIIDSWTWGEQPTISELTEAVHSLMAEQLELISEASKSTPSSVRLHRRLLVLERYYIAYISGSNASFGFGSAHKDDKKNTDRKEKNSITARRRQTTSSTVGLAHIGARAAFSFACAFLRRAWKSGEDADLCREFLQEAHEALQGLPECLLFNEETVSPVWIDTVERVSMFLKAVVSGGNNEGGILYRTLDNVPVMDQHLALGIFLELAFQRGSLSHILESVLLLLRLWDRGQDNEKNLACTTAPLNPLLKRLEQLSESKCKLAVPRIPEEASSSSGPAISPTECFLRYATLPEDDIELLDVQQVAVTILSYLDRFSTSYSPAQNLGKIQSNGSQNVYSWGFVGVSNSGYSTTPVHSQALSELDMKQISCGERSFVLLTHDGKIYSHLYNAEKQ</sequence>
<evidence type="ECO:0000256" key="5">
    <source>
        <dbReference type="SAM" id="MobiDB-lite"/>
    </source>
</evidence>
<dbReference type="Pfam" id="PF03234">
    <property type="entry name" value="CDC37_N"/>
    <property type="match status" value="1"/>
</dbReference>
<dbReference type="GO" id="GO:0005737">
    <property type="term" value="C:cytoplasm"/>
    <property type="evidence" value="ECO:0007669"/>
    <property type="project" value="UniProtKB-SubCell"/>
</dbReference>
<dbReference type="PROSITE" id="PS50012">
    <property type="entry name" value="RCC1_3"/>
    <property type="match status" value="1"/>
</dbReference>
<evidence type="ECO:0000256" key="1">
    <source>
        <dbReference type="ARBA" id="ARBA00004496"/>
    </source>
</evidence>
<feature type="region of interest" description="Disordered" evidence="5">
    <location>
        <begin position="436"/>
        <end position="460"/>
    </location>
</feature>
<dbReference type="GO" id="GO:0031072">
    <property type="term" value="F:heat shock protein binding"/>
    <property type="evidence" value="ECO:0007669"/>
    <property type="project" value="TreeGrafter"/>
</dbReference>
<dbReference type="InterPro" id="IPR013855">
    <property type="entry name" value="Cdc37_N_dom"/>
</dbReference>
<keyword evidence="4" id="KW-0175">Coiled coil</keyword>
<dbReference type="Gene3D" id="1.20.58.610">
    <property type="entry name" value="Cdc37, Hsp90 binding domain"/>
    <property type="match status" value="1"/>
</dbReference>
<dbReference type="InterPro" id="IPR013874">
    <property type="entry name" value="Cdc37_Hsp90-bd"/>
</dbReference>
<organism evidence="6 7">
    <name type="scientific">Paramuricea clavata</name>
    <name type="common">Red gorgonian</name>
    <name type="synonym">Violescent sea-whip</name>
    <dbReference type="NCBI Taxonomy" id="317549"/>
    <lineage>
        <taxon>Eukaryota</taxon>
        <taxon>Metazoa</taxon>
        <taxon>Cnidaria</taxon>
        <taxon>Anthozoa</taxon>
        <taxon>Octocorallia</taxon>
        <taxon>Malacalcyonacea</taxon>
        <taxon>Plexauridae</taxon>
        <taxon>Paramuricea</taxon>
    </lineage>
</organism>
<dbReference type="InterPro" id="IPR038189">
    <property type="entry name" value="Cdc37_Hsp90-bd_sf"/>
</dbReference>
<dbReference type="Proteomes" id="UP001152795">
    <property type="component" value="Unassembled WGS sequence"/>
</dbReference>
<feature type="coiled-coil region" evidence="4">
    <location>
        <begin position="40"/>
        <end position="100"/>
    </location>
</feature>
<name>A0A6S7G2Y9_PARCT</name>
<dbReference type="GO" id="GO:0016874">
    <property type="term" value="F:ligase activity"/>
    <property type="evidence" value="ECO:0007669"/>
    <property type="project" value="UniProtKB-KW"/>
</dbReference>
<proteinExistence type="inferred from homology"/>
<dbReference type="PANTHER" id="PTHR12800:SF4">
    <property type="entry name" value="HSP90 CO-CHAPERONE CDC37"/>
    <property type="match status" value="1"/>
</dbReference>
<dbReference type="OrthoDB" id="440202at2759"/>
<evidence type="ECO:0000313" key="7">
    <source>
        <dbReference type="Proteomes" id="UP001152795"/>
    </source>
</evidence>
<dbReference type="GO" id="GO:0050821">
    <property type="term" value="P:protein stabilization"/>
    <property type="evidence" value="ECO:0007669"/>
    <property type="project" value="TreeGrafter"/>
</dbReference>
<dbReference type="GO" id="GO:0051082">
    <property type="term" value="F:unfolded protein binding"/>
    <property type="evidence" value="ECO:0007669"/>
    <property type="project" value="TreeGrafter"/>
</dbReference>
<dbReference type="FunFam" id="1.20.58.610:FF:000001">
    <property type="entry name" value="Hsp90 co-chaperone Cdc37-like 1"/>
    <property type="match status" value="1"/>
</dbReference>